<evidence type="ECO:0000313" key="4">
    <source>
        <dbReference type="Proteomes" id="UP000434036"/>
    </source>
</evidence>
<dbReference type="PANTHER" id="PTHR40032:SF1">
    <property type="entry name" value="EXPORTED PROTEIN"/>
    <property type="match status" value="1"/>
</dbReference>
<name>A0A6N8U4W2_9FIRM</name>
<reference evidence="3 4" key="2">
    <citation type="submission" date="2020-01" db="EMBL/GenBank/DDBJ databases">
        <title>Clostridiaceae sp. nov. isolated from the gut of human by culturomics.</title>
        <authorList>
            <person name="Chang Y."/>
        </authorList>
    </citation>
    <scope>NUCLEOTIDE SEQUENCE [LARGE SCALE GENOMIC DNA]</scope>
    <source>
        <strain evidence="3 4">DONG20-135</strain>
    </source>
</reference>
<feature type="domain" description="Putative amidase" evidence="2">
    <location>
        <begin position="192"/>
        <end position="327"/>
    </location>
</feature>
<dbReference type="Pfam" id="PF12671">
    <property type="entry name" value="Amidase_6"/>
    <property type="match status" value="1"/>
</dbReference>
<dbReference type="InterPro" id="IPR024301">
    <property type="entry name" value="Amidase_6"/>
</dbReference>
<keyword evidence="4" id="KW-1185">Reference proteome</keyword>
<feature type="chain" id="PRO_5026922337" description="Putative amidase domain-containing protein" evidence="1">
    <location>
        <begin position="26"/>
        <end position="339"/>
    </location>
</feature>
<evidence type="ECO:0000259" key="2">
    <source>
        <dbReference type="Pfam" id="PF12671"/>
    </source>
</evidence>
<accession>A0A6N8U4W2</accession>
<dbReference type="Proteomes" id="UP000434036">
    <property type="component" value="Unassembled WGS sequence"/>
</dbReference>
<evidence type="ECO:0000256" key="1">
    <source>
        <dbReference type="SAM" id="SignalP"/>
    </source>
</evidence>
<feature type="signal peptide" evidence="1">
    <location>
        <begin position="1"/>
        <end position="25"/>
    </location>
</feature>
<organism evidence="3 4">
    <name type="scientific">Copranaerobaculum intestinale</name>
    <dbReference type="NCBI Taxonomy" id="2692629"/>
    <lineage>
        <taxon>Bacteria</taxon>
        <taxon>Bacillati</taxon>
        <taxon>Bacillota</taxon>
        <taxon>Erysipelotrichia</taxon>
        <taxon>Erysipelotrichales</taxon>
        <taxon>Erysipelotrichaceae</taxon>
        <taxon>Copranaerobaculum</taxon>
    </lineage>
</organism>
<evidence type="ECO:0000313" key="3">
    <source>
        <dbReference type="EMBL" id="MXQ72344.1"/>
    </source>
</evidence>
<keyword evidence="1" id="KW-0732">Signal</keyword>
<dbReference type="AlphaFoldDB" id="A0A6N8U4W2"/>
<dbReference type="EMBL" id="WUUQ01000001">
    <property type="protein sequence ID" value="MXQ72344.1"/>
    <property type="molecule type" value="Genomic_DNA"/>
</dbReference>
<proteinExistence type="predicted"/>
<gene>
    <name evidence="3" type="ORF">GSF08_00120</name>
</gene>
<dbReference type="PANTHER" id="PTHR40032">
    <property type="entry name" value="EXPORTED PROTEIN-RELATED"/>
    <property type="match status" value="1"/>
</dbReference>
<comment type="caution">
    <text evidence="3">The sequence shown here is derived from an EMBL/GenBank/DDBJ whole genome shotgun (WGS) entry which is preliminary data.</text>
</comment>
<dbReference type="RefSeq" id="WP_160623846.1">
    <property type="nucleotide sequence ID" value="NZ_WUUQ01000001.1"/>
</dbReference>
<protein>
    <recommendedName>
        <fullName evidence="2">Putative amidase domain-containing protein</fullName>
    </recommendedName>
</protein>
<reference evidence="3 4" key="1">
    <citation type="submission" date="2019-12" db="EMBL/GenBank/DDBJ databases">
        <authorList>
            <person name="Yang R."/>
        </authorList>
    </citation>
    <scope>NUCLEOTIDE SEQUENCE [LARGE SCALE GENOMIC DNA]</scope>
    <source>
        <strain evidence="3 4">DONG20-135</strain>
    </source>
</reference>
<sequence length="339" mass="38796">MKKFKVLLLTFSIFCFITPFSNVYAESNENQINKGEYYADRLNKNGSFDKVTTNEAKLRNSQIDLLITFENQERALSNFIDKYKSQLSLIKEKFDLDDLISSNYQTYYQTVKEITENGILSYEDIGEMLAFFDIFENFDVNKELQASISEYNKTGSQSTLNYLEENLPNYYDSMSIDDLKVSLRSMPLPNLQAGINYATKYAVKPNPNYYTWSSDCTNFVSQILKAAGVNEVYTGNENSGWWYRSGSKRSISWINADTFTRYMGRGSTNKWSLLMATAKPGSFIASDFGGDGVADHCAFITSKAGGTVKIAQHTTNYHKWSNETNWPVDNNKRILYHVR</sequence>